<comment type="caution">
    <text evidence="3">The sequence shown here is derived from an EMBL/GenBank/DDBJ whole genome shotgun (WGS) entry which is preliminary data.</text>
</comment>
<dbReference type="PANTHER" id="PTHR43861:SF5">
    <property type="entry name" value="BLL5978 PROTEIN"/>
    <property type="match status" value="1"/>
</dbReference>
<feature type="domain" description="C-methyltransferase" evidence="2">
    <location>
        <begin position="249"/>
        <end position="409"/>
    </location>
</feature>
<dbReference type="Gene3D" id="3.40.50.720">
    <property type="entry name" value="NAD(P)-binding Rossmann-like Domain"/>
    <property type="match status" value="1"/>
</dbReference>
<dbReference type="EMBL" id="MFKW01000019">
    <property type="protein sequence ID" value="OGG51690.1"/>
    <property type="molecule type" value="Genomic_DNA"/>
</dbReference>
<gene>
    <name evidence="3" type="ORF">A2704_05225</name>
</gene>
<evidence type="ECO:0000259" key="1">
    <source>
        <dbReference type="Pfam" id="PF08421"/>
    </source>
</evidence>
<protein>
    <recommendedName>
        <fullName evidence="5">Methyltransferase</fullName>
    </recommendedName>
</protein>
<dbReference type="InterPro" id="IPR029063">
    <property type="entry name" value="SAM-dependent_MTases_sf"/>
</dbReference>
<dbReference type="PANTHER" id="PTHR43861">
    <property type="entry name" value="TRANS-ACONITATE 2-METHYLTRANSFERASE-RELATED"/>
    <property type="match status" value="1"/>
</dbReference>
<evidence type="ECO:0000259" key="2">
    <source>
        <dbReference type="Pfam" id="PF08484"/>
    </source>
</evidence>
<evidence type="ECO:0008006" key="5">
    <source>
        <dbReference type="Google" id="ProtNLM"/>
    </source>
</evidence>
<dbReference type="Gene3D" id="6.10.250.3100">
    <property type="match status" value="1"/>
</dbReference>
<dbReference type="CDD" id="cd02440">
    <property type="entry name" value="AdoMet_MTases"/>
    <property type="match status" value="1"/>
</dbReference>
<dbReference type="InterPro" id="IPR013630">
    <property type="entry name" value="Methyltransf_Zn-bd_dom_put"/>
</dbReference>
<organism evidence="3 4">
    <name type="scientific">Candidatus Kaiserbacteria bacterium RIFCSPHIGHO2_01_FULL_54_36b</name>
    <dbReference type="NCBI Taxonomy" id="1798483"/>
    <lineage>
        <taxon>Bacteria</taxon>
        <taxon>Candidatus Kaiseribacteriota</taxon>
    </lineage>
</organism>
<evidence type="ECO:0000313" key="3">
    <source>
        <dbReference type="EMBL" id="OGG51690.1"/>
    </source>
</evidence>
<dbReference type="AlphaFoldDB" id="A0A1F6CRI0"/>
<accession>A0A1F6CRI0</accession>
<dbReference type="Pfam" id="PF13489">
    <property type="entry name" value="Methyltransf_23"/>
    <property type="match status" value="1"/>
</dbReference>
<evidence type="ECO:0000313" key="4">
    <source>
        <dbReference type="Proteomes" id="UP000176445"/>
    </source>
</evidence>
<dbReference type="Proteomes" id="UP000176445">
    <property type="component" value="Unassembled WGS sequence"/>
</dbReference>
<reference evidence="3 4" key="1">
    <citation type="journal article" date="2016" name="Nat. Commun.">
        <title>Thousands of microbial genomes shed light on interconnected biogeochemical processes in an aquifer system.</title>
        <authorList>
            <person name="Anantharaman K."/>
            <person name="Brown C.T."/>
            <person name="Hug L.A."/>
            <person name="Sharon I."/>
            <person name="Castelle C.J."/>
            <person name="Probst A.J."/>
            <person name="Thomas B.C."/>
            <person name="Singh A."/>
            <person name="Wilkins M.J."/>
            <person name="Karaoz U."/>
            <person name="Brodie E.L."/>
            <person name="Williams K.H."/>
            <person name="Hubbard S.S."/>
            <person name="Banfield J.F."/>
        </authorList>
    </citation>
    <scope>NUCLEOTIDE SEQUENCE [LARGE SCALE GENOMIC DNA]</scope>
</reference>
<dbReference type="SUPFAM" id="SSF53335">
    <property type="entry name" value="S-adenosyl-L-methionine-dependent methyltransferases"/>
    <property type="match status" value="1"/>
</dbReference>
<feature type="domain" description="Methyltransferase putative zinc binding" evidence="1">
    <location>
        <begin position="8"/>
        <end position="68"/>
    </location>
</feature>
<name>A0A1F6CRI0_9BACT</name>
<dbReference type="Pfam" id="PF08421">
    <property type="entry name" value="Methyltransf_13"/>
    <property type="match status" value="1"/>
</dbReference>
<sequence>MAKEAKKCAFCGSSALTDVIDFGTVAVAGAFLKKEEFAKEKKYPLVIVFCTKCFAVQVRDHIDPKVLFKHDFYFSSAIKTLREHFIEYAGEITARFLPHPKKAVVVEFGSNDGVLLKPLADQGVGTVIGIDPAKNIVATVKDPRLTLVNDFFNVSVAQKLVKKHGKADLVCANNVYAHISDINGVTEAVTTMLKDDGVFIFEVHYLGKIIQDMQYDMMYHEHIYYYSLIALQNHLARHDMVIFDLKPIPIHGGSYRYYAAKKGSRHAQSISSRVGALRAQELALGYDTPALYAQFASRVAEKKQRLMTLLNALKKKGRTVVGYGASGRANTIIQYCGITDTHLDCMVDDAPAKQGMYTPGSHLQIRSSAALKEDKPDYILLFAWTFYNDIASKLGEFFDRGGRMIVPLPDVRVTMYPINPDDL</sequence>
<dbReference type="InterPro" id="IPR013691">
    <property type="entry name" value="MeTrfase_14"/>
</dbReference>
<proteinExistence type="predicted"/>
<dbReference type="Gene3D" id="6.20.50.110">
    <property type="entry name" value="Methyltransferase, zinc-binding domain"/>
    <property type="match status" value="1"/>
</dbReference>
<dbReference type="Gene3D" id="3.40.50.150">
    <property type="entry name" value="Vaccinia Virus protein VP39"/>
    <property type="match status" value="1"/>
</dbReference>
<dbReference type="Pfam" id="PF08484">
    <property type="entry name" value="Methyltransf_14"/>
    <property type="match status" value="1"/>
</dbReference>
<dbReference type="InterPro" id="IPR038576">
    <property type="entry name" value="Methyltransf_Zn-bd_dom_put_sf"/>
</dbReference>